<dbReference type="CDD" id="cd13969">
    <property type="entry name" value="ADCK1-like"/>
    <property type="match status" value="1"/>
</dbReference>
<dbReference type="InterPro" id="IPR011009">
    <property type="entry name" value="Kinase-like_dom_sf"/>
</dbReference>
<proteinExistence type="inferred from homology"/>
<dbReference type="RefSeq" id="XP_003080175.1">
    <property type="nucleotide sequence ID" value="XM_003080127.1"/>
</dbReference>
<evidence type="ECO:0000256" key="1">
    <source>
        <dbReference type="ARBA" id="ARBA00009670"/>
    </source>
</evidence>
<dbReference type="PANTHER" id="PTHR43173">
    <property type="entry name" value="ABC1 FAMILY PROTEIN"/>
    <property type="match status" value="1"/>
</dbReference>
<dbReference type="EMBL" id="CAID01000007">
    <property type="protein sequence ID" value="CAL54342.1"/>
    <property type="molecule type" value="Genomic_DNA"/>
</dbReference>
<dbReference type="KEGG" id="ota:OT_ostta07g00730"/>
<dbReference type="InterPro" id="IPR045307">
    <property type="entry name" value="ADCK1_dom"/>
</dbReference>
<dbReference type="Pfam" id="PF03109">
    <property type="entry name" value="ABC1"/>
    <property type="match status" value="1"/>
</dbReference>
<evidence type="ECO:0000259" key="2">
    <source>
        <dbReference type="Pfam" id="PF03109"/>
    </source>
</evidence>
<name>Q015T7_OSTTA</name>
<reference evidence="3 4" key="2">
    <citation type="journal article" date="2014" name="BMC Genomics">
        <title>An improved genome of the model marine alga Ostreococcus tauri unfolds by assessing Illumina de novo assemblies.</title>
        <authorList>
            <person name="Blanc-Mathieu R."/>
            <person name="Verhelst B."/>
            <person name="Derelle E."/>
            <person name="Rombauts S."/>
            <person name="Bouget F.Y."/>
            <person name="Carre I."/>
            <person name="Chateau A."/>
            <person name="Eyre-Walker A."/>
            <person name="Grimsley N."/>
            <person name="Moreau H."/>
            <person name="Piegu B."/>
            <person name="Rivals E."/>
            <person name="Schackwitz W."/>
            <person name="Van de Peer Y."/>
            <person name="Piganeau G."/>
        </authorList>
    </citation>
    <scope>NUCLEOTIDE SEQUENCE [LARGE SCALE GENOMIC DNA]</scope>
    <source>
        <strain evidence="4">OTTH 0595 / CCAP 157/2 / RCC745</strain>
    </source>
</reference>
<accession>Q015T7</accession>
<dbReference type="FunCoup" id="Q015T7">
    <property type="interactions" value="113"/>
</dbReference>
<dbReference type="OMA" id="VETHAMA"/>
<evidence type="ECO:0000313" key="3">
    <source>
        <dbReference type="EMBL" id="CAL54342.1"/>
    </source>
</evidence>
<dbReference type="GeneID" id="9837327"/>
<feature type="domain" description="ABC1 atypical kinase-like" evidence="2">
    <location>
        <begin position="81"/>
        <end position="328"/>
    </location>
</feature>
<dbReference type="AlphaFoldDB" id="Q015T7"/>
<gene>
    <name evidence="3" type="ORF">OT_ostta07g00730</name>
</gene>
<dbReference type="OrthoDB" id="496945at2759"/>
<dbReference type="SUPFAM" id="SSF56112">
    <property type="entry name" value="Protein kinase-like (PK-like)"/>
    <property type="match status" value="1"/>
</dbReference>
<sequence length="491" mass="53938">MDDVVDVGGGAGRAVRATVVVASIAAEYKARAGSALEATHARGATRLRAMCEANGGLYVKAGQFVGASGGVPEAYVRELSRLQDDAAAAGRDATRELVREEFGTSPEELFETFDDVPMAAASLAQVHRAVLRGSGKEVAVKIQRPGLASQIKSDIATMRALLRLTNFIFPEFDFGFMVSEFKSRLEKEIDFEAEGRNCERAKKAFEDTPTVDSPSVFWDFTTKRVLTMEFIRGEKVTNTEAMRAKGIDLEKAALALSDCFARMLLCHGFMHGDPHPGNLLVRLHPDGSGRTQVVLLDHGLYSELNEDTRRAMCELWESIAVGDAERASRASDALRIPSEFSWLMPLTLARKTPDGKPIDREALLKLFGDRRPGLGEASIIGNNLPKEMMIVLRANALVRNLVKALGDSREKEMTALEMKRQWSNVRYASLGIVLPKALGSSSAARASPLVKLRWRLRELRVFLRASRRAARALRAHRTSTMDVHSGNVVKS</sequence>
<protein>
    <submittedName>
        <fullName evidence="3">Protein kinase-like domain</fullName>
    </submittedName>
</protein>
<evidence type="ECO:0000313" key="4">
    <source>
        <dbReference type="Proteomes" id="UP000009170"/>
    </source>
</evidence>
<dbReference type="Proteomes" id="UP000009170">
    <property type="component" value="Unassembled WGS sequence"/>
</dbReference>
<dbReference type="InParanoid" id="Q015T7"/>
<dbReference type="InterPro" id="IPR051130">
    <property type="entry name" value="Mito_struct-func_regulator"/>
</dbReference>
<dbReference type="PANTHER" id="PTHR43173:SF19">
    <property type="entry name" value="AARF DOMAIN-CONTAINING PROTEIN KINASE 1"/>
    <property type="match status" value="1"/>
</dbReference>
<keyword evidence="4" id="KW-1185">Reference proteome</keyword>
<dbReference type="GO" id="GO:0016301">
    <property type="term" value="F:kinase activity"/>
    <property type="evidence" value="ECO:0007669"/>
    <property type="project" value="UniProtKB-KW"/>
</dbReference>
<reference evidence="4" key="1">
    <citation type="journal article" date="2006" name="Proc. Natl. Acad. Sci. U.S.A.">
        <title>Genome analysis of the smallest free-living eukaryote Ostreococcus tauri unveils many unique features.</title>
        <authorList>
            <person name="Derelle E."/>
            <person name="Ferraz C."/>
            <person name="Rombauts S."/>
            <person name="Rouze P."/>
            <person name="Worden A.Z."/>
            <person name="Robbens S."/>
            <person name="Partensky F."/>
            <person name="Degroeve S."/>
            <person name="Echeynie S."/>
            <person name="Cooke R."/>
            <person name="Saeys Y."/>
            <person name="Wuyts J."/>
            <person name="Jabbari K."/>
            <person name="Bowler C."/>
            <person name="Panaud O."/>
            <person name="Piegu B."/>
            <person name="Ball S.G."/>
            <person name="Ral J.-P."/>
            <person name="Bouget F.-Y."/>
            <person name="Piganeau G."/>
            <person name="De Baets B."/>
            <person name="Picard A."/>
            <person name="Delseny M."/>
            <person name="Demaille J."/>
            <person name="Van de Peer Y."/>
            <person name="Moreau H."/>
        </authorList>
    </citation>
    <scope>NUCLEOTIDE SEQUENCE [LARGE SCALE GENOMIC DNA]</scope>
    <source>
        <strain evidence="4">OTTH 0595 / CCAP 157/2 / RCC745</strain>
    </source>
</reference>
<dbReference type="InterPro" id="IPR004147">
    <property type="entry name" value="ABC1_dom"/>
</dbReference>
<comment type="caution">
    <text evidence="3">The sequence shown here is derived from an EMBL/GenBank/DDBJ whole genome shotgun (WGS) entry which is preliminary data.</text>
</comment>
<comment type="similarity">
    <text evidence="1">Belongs to the protein kinase superfamily. ADCK protein kinase family.</text>
</comment>
<organism evidence="3 4">
    <name type="scientific">Ostreococcus tauri</name>
    <name type="common">Marine green alga</name>
    <dbReference type="NCBI Taxonomy" id="70448"/>
    <lineage>
        <taxon>Eukaryota</taxon>
        <taxon>Viridiplantae</taxon>
        <taxon>Chlorophyta</taxon>
        <taxon>Mamiellophyceae</taxon>
        <taxon>Mamiellales</taxon>
        <taxon>Bathycoccaceae</taxon>
        <taxon>Ostreococcus</taxon>
    </lineage>
</organism>